<sequence length="146" mass="15562">MSRKIETNRTGTESRFRDSNLSLSLPFSLRSLSTPTATGNQPQYGRGGPLLPVAVKFDALLEDGAGDVDGVDDSNGSDLVDGLNASSSIRLIAATPVTRGLISGSPFTYLRLFGFVLQVEVWASCRPCLMLVRFSAGGLGFLMMTI</sequence>
<comment type="caution">
    <text evidence="1">The sequence shown here is derived from an EMBL/GenBank/DDBJ whole genome shotgun (WGS) entry which is preliminary data.</text>
</comment>
<organism evidence="1 2">
    <name type="scientific">Rhododendron simsii</name>
    <name type="common">Sims's rhododendron</name>
    <dbReference type="NCBI Taxonomy" id="118357"/>
    <lineage>
        <taxon>Eukaryota</taxon>
        <taxon>Viridiplantae</taxon>
        <taxon>Streptophyta</taxon>
        <taxon>Embryophyta</taxon>
        <taxon>Tracheophyta</taxon>
        <taxon>Spermatophyta</taxon>
        <taxon>Magnoliopsida</taxon>
        <taxon>eudicotyledons</taxon>
        <taxon>Gunneridae</taxon>
        <taxon>Pentapetalae</taxon>
        <taxon>asterids</taxon>
        <taxon>Ericales</taxon>
        <taxon>Ericaceae</taxon>
        <taxon>Ericoideae</taxon>
        <taxon>Rhodoreae</taxon>
        <taxon>Rhododendron</taxon>
    </lineage>
</organism>
<keyword evidence="2" id="KW-1185">Reference proteome</keyword>
<dbReference type="Proteomes" id="UP000626092">
    <property type="component" value="Unassembled WGS sequence"/>
</dbReference>
<evidence type="ECO:0000313" key="1">
    <source>
        <dbReference type="EMBL" id="KAF7142128.1"/>
    </source>
</evidence>
<dbReference type="AlphaFoldDB" id="A0A834GUH9"/>
<dbReference type="OrthoDB" id="10582081at2759"/>
<gene>
    <name evidence="1" type="ORF">RHSIM_Rhsim06G0010900</name>
</gene>
<dbReference type="EMBL" id="WJXA01000006">
    <property type="protein sequence ID" value="KAF7142128.1"/>
    <property type="molecule type" value="Genomic_DNA"/>
</dbReference>
<protein>
    <submittedName>
        <fullName evidence="1">Uncharacterized protein</fullName>
    </submittedName>
</protein>
<evidence type="ECO:0000313" key="2">
    <source>
        <dbReference type="Proteomes" id="UP000626092"/>
    </source>
</evidence>
<accession>A0A834GUH9</accession>
<reference evidence="1" key="1">
    <citation type="submission" date="2019-11" db="EMBL/GenBank/DDBJ databases">
        <authorList>
            <person name="Liu Y."/>
            <person name="Hou J."/>
            <person name="Li T.-Q."/>
            <person name="Guan C.-H."/>
            <person name="Wu X."/>
            <person name="Wu H.-Z."/>
            <person name="Ling F."/>
            <person name="Zhang R."/>
            <person name="Shi X.-G."/>
            <person name="Ren J.-P."/>
            <person name="Chen E.-F."/>
            <person name="Sun J.-M."/>
        </authorList>
    </citation>
    <scope>NUCLEOTIDE SEQUENCE</scope>
    <source>
        <strain evidence="1">Adult_tree_wgs_1</strain>
        <tissue evidence="1">Leaves</tissue>
    </source>
</reference>
<proteinExistence type="predicted"/>
<name>A0A834GUH9_RHOSS</name>